<dbReference type="PANTHER" id="PTHR31286:SF180">
    <property type="entry name" value="OS10G0362600 PROTEIN"/>
    <property type="match status" value="1"/>
</dbReference>
<accession>A0A0C9QND9</accession>
<reference evidence="3" key="1">
    <citation type="submission" date="2015-02" db="EMBL/GenBank/DDBJ databases">
        <title>A transcriptome of Wollemia nobilis - a relic of Gondwana.</title>
        <authorList>
            <person name="Chia J.Y."/>
            <person name="Leong Y.S."/>
            <person name="Abdul Karim S."/>
            <person name="Wan Azmi N."/>
            <person name="Hercus R."/>
            <person name="Croft L."/>
        </authorList>
    </citation>
    <scope>NUCLEOTIDE SEQUENCE</scope>
    <source>
        <strain evidence="3">MaeBrown</strain>
        <tissue evidence="3">Leaf</tissue>
    </source>
</reference>
<proteinExistence type="predicted"/>
<evidence type="ECO:0000313" key="3">
    <source>
        <dbReference type="EMBL" id="JAG86220.1"/>
    </source>
</evidence>
<sequence>MDSAVILSDKNKEEENIDIVGYPLDLDKDYDNCEIGEGNNSSEFSSDFIHECNWVHDVVFMCDSLVCRFTCIKPSVQDLCNWSKKHWGPKLRSIWTFEALANGFFKVNFLSQLDCKFVMDNGPWFMGSAGLSLKCWSPDFDPKNPGPMRTPIWVKLLYFPCDYWFQCNLIKVCAAVGKVLKISEVSKKKRSLIARVCVEVDPSKKLPSTISLCYHGVVYTGVLRYEGIPFRCKVCHSADHREGCCSSKNKKVKKYIKIGKDGKEPLRKSKHKKGEMAKNGGTKDLPQKPQWIHNAL</sequence>
<name>A0A0C9QND9_9CONI</name>
<dbReference type="InterPro" id="IPR040256">
    <property type="entry name" value="At4g02000-like"/>
</dbReference>
<feature type="region of interest" description="Disordered" evidence="1">
    <location>
        <begin position="263"/>
        <end position="296"/>
    </location>
</feature>
<dbReference type="Pfam" id="PF14111">
    <property type="entry name" value="DUF4283"/>
    <property type="match status" value="1"/>
</dbReference>
<dbReference type="EMBL" id="GCHU01018514">
    <property type="protein sequence ID" value="JAG86220.1"/>
    <property type="molecule type" value="Transcribed_RNA"/>
</dbReference>
<feature type="domain" description="DUF4283" evidence="2">
    <location>
        <begin position="63"/>
        <end position="143"/>
    </location>
</feature>
<dbReference type="AlphaFoldDB" id="A0A0C9QND9"/>
<evidence type="ECO:0000256" key="1">
    <source>
        <dbReference type="SAM" id="MobiDB-lite"/>
    </source>
</evidence>
<evidence type="ECO:0000259" key="2">
    <source>
        <dbReference type="Pfam" id="PF14111"/>
    </source>
</evidence>
<protein>
    <submittedName>
        <fullName evidence="3">TSA: Wollemia nobilis Ref_Wollemi_Transcript_18637_1149 transcribed RNA sequence</fullName>
    </submittedName>
</protein>
<dbReference type="InterPro" id="IPR025558">
    <property type="entry name" value="DUF4283"/>
</dbReference>
<organism evidence="3">
    <name type="scientific">Wollemia nobilis</name>
    <dbReference type="NCBI Taxonomy" id="56998"/>
    <lineage>
        <taxon>Eukaryota</taxon>
        <taxon>Viridiplantae</taxon>
        <taxon>Streptophyta</taxon>
        <taxon>Embryophyta</taxon>
        <taxon>Tracheophyta</taxon>
        <taxon>Spermatophyta</taxon>
        <taxon>Pinopsida</taxon>
        <taxon>Pinidae</taxon>
        <taxon>Conifers II</taxon>
        <taxon>Araucariales</taxon>
        <taxon>Araucariaceae</taxon>
        <taxon>Wollemia</taxon>
    </lineage>
</organism>
<dbReference type="PANTHER" id="PTHR31286">
    <property type="entry name" value="GLYCINE-RICH CELL WALL STRUCTURAL PROTEIN 1.8-LIKE"/>
    <property type="match status" value="1"/>
</dbReference>